<dbReference type="Gene3D" id="1.10.10.10">
    <property type="entry name" value="Winged helix-like DNA-binding domain superfamily/Winged helix DNA-binding domain"/>
    <property type="match status" value="1"/>
</dbReference>
<evidence type="ECO:0000313" key="6">
    <source>
        <dbReference type="Proteomes" id="UP000297983"/>
    </source>
</evidence>
<evidence type="ECO:0000256" key="3">
    <source>
        <dbReference type="ARBA" id="ARBA00023163"/>
    </source>
</evidence>
<dbReference type="SMART" id="SM00345">
    <property type="entry name" value="HTH_GNTR"/>
    <property type="match status" value="1"/>
</dbReference>
<dbReference type="AlphaFoldDB" id="A0A4R9AUF4"/>
<dbReference type="EMBL" id="SOHL01000016">
    <property type="protein sequence ID" value="TFD70297.1"/>
    <property type="molecule type" value="Genomic_DNA"/>
</dbReference>
<sequence length="235" mass="26006">MSRKSLVEVVCDDLLDRVLSGDLPAHEALPPEAEIAKASGVSRLTVREALKSLQAQNIIYVRRGLGTFVNPSDAWTGMDAILRAASLDTSPDEAAMRLLEVRRMVETGASELAAVRHTPEDLARMDIAIAEMSRAYRNEDLDALVGADLAFHDAVLRAAANPFVLVLMSQLGRLLYVMRQKTSSRREVQQHAIVHHQNVRDAIATADPEVARKAMEAHINQTFEDYERYIKAVGH</sequence>
<dbReference type="RefSeq" id="WP_134551783.1">
    <property type="nucleotide sequence ID" value="NZ_SOHL01000016.1"/>
</dbReference>
<proteinExistence type="predicted"/>
<dbReference type="SMART" id="SM00895">
    <property type="entry name" value="FCD"/>
    <property type="match status" value="1"/>
</dbReference>
<keyword evidence="3" id="KW-0804">Transcription</keyword>
<dbReference type="GO" id="GO:0003700">
    <property type="term" value="F:DNA-binding transcription factor activity"/>
    <property type="evidence" value="ECO:0007669"/>
    <property type="project" value="InterPro"/>
</dbReference>
<organism evidence="5 6">
    <name type="scientific">Cryobacterium gelidum</name>
    <dbReference type="NCBI Taxonomy" id="1259164"/>
    <lineage>
        <taxon>Bacteria</taxon>
        <taxon>Bacillati</taxon>
        <taxon>Actinomycetota</taxon>
        <taxon>Actinomycetes</taxon>
        <taxon>Micrococcales</taxon>
        <taxon>Microbacteriaceae</taxon>
        <taxon>Cryobacterium</taxon>
    </lineage>
</organism>
<keyword evidence="6" id="KW-1185">Reference proteome</keyword>
<evidence type="ECO:0000313" key="5">
    <source>
        <dbReference type="EMBL" id="TFD70297.1"/>
    </source>
</evidence>
<dbReference type="InterPro" id="IPR011711">
    <property type="entry name" value="GntR_C"/>
</dbReference>
<dbReference type="InterPro" id="IPR000524">
    <property type="entry name" value="Tscrpt_reg_HTH_GntR"/>
</dbReference>
<dbReference type="Proteomes" id="UP000297983">
    <property type="component" value="Unassembled WGS sequence"/>
</dbReference>
<keyword evidence="1" id="KW-0805">Transcription regulation</keyword>
<dbReference type="Pfam" id="PF00392">
    <property type="entry name" value="GntR"/>
    <property type="match status" value="1"/>
</dbReference>
<accession>A0A4R9AUF4</accession>
<reference evidence="5 6" key="1">
    <citation type="submission" date="2019-03" db="EMBL/GenBank/DDBJ databases">
        <title>Genomics of glacier-inhabiting Cryobacterium strains.</title>
        <authorList>
            <person name="Liu Q."/>
            <person name="Xin Y.-H."/>
        </authorList>
    </citation>
    <scope>NUCLEOTIDE SEQUENCE [LARGE SCALE GENOMIC DNA]</scope>
    <source>
        <strain evidence="5 6">Hz16</strain>
    </source>
</reference>
<dbReference type="Pfam" id="PF07729">
    <property type="entry name" value="FCD"/>
    <property type="match status" value="1"/>
</dbReference>
<dbReference type="GO" id="GO:0003677">
    <property type="term" value="F:DNA binding"/>
    <property type="evidence" value="ECO:0007669"/>
    <property type="project" value="UniProtKB-KW"/>
</dbReference>
<keyword evidence="2" id="KW-0238">DNA-binding</keyword>
<dbReference type="InterPro" id="IPR008920">
    <property type="entry name" value="TF_FadR/GntR_C"/>
</dbReference>
<protein>
    <submittedName>
        <fullName evidence="5">FadR family transcriptional regulator</fullName>
    </submittedName>
</protein>
<dbReference type="InterPro" id="IPR036390">
    <property type="entry name" value="WH_DNA-bd_sf"/>
</dbReference>
<dbReference type="CDD" id="cd07377">
    <property type="entry name" value="WHTH_GntR"/>
    <property type="match status" value="1"/>
</dbReference>
<dbReference type="PROSITE" id="PS50949">
    <property type="entry name" value="HTH_GNTR"/>
    <property type="match status" value="1"/>
</dbReference>
<feature type="domain" description="HTH gntR-type" evidence="4">
    <location>
        <begin position="4"/>
        <end position="72"/>
    </location>
</feature>
<evidence type="ECO:0000256" key="1">
    <source>
        <dbReference type="ARBA" id="ARBA00023015"/>
    </source>
</evidence>
<dbReference type="PANTHER" id="PTHR43537">
    <property type="entry name" value="TRANSCRIPTIONAL REGULATOR, GNTR FAMILY"/>
    <property type="match status" value="1"/>
</dbReference>
<dbReference type="InterPro" id="IPR036388">
    <property type="entry name" value="WH-like_DNA-bd_sf"/>
</dbReference>
<comment type="caution">
    <text evidence="5">The sequence shown here is derived from an EMBL/GenBank/DDBJ whole genome shotgun (WGS) entry which is preliminary data.</text>
</comment>
<dbReference type="Gene3D" id="1.20.120.530">
    <property type="entry name" value="GntR ligand-binding domain-like"/>
    <property type="match status" value="1"/>
</dbReference>
<dbReference type="PANTHER" id="PTHR43537:SF44">
    <property type="entry name" value="GNTR FAMILY REGULATORY PROTEIN"/>
    <property type="match status" value="1"/>
</dbReference>
<evidence type="ECO:0000256" key="2">
    <source>
        <dbReference type="ARBA" id="ARBA00023125"/>
    </source>
</evidence>
<name>A0A4R9AUF4_9MICO</name>
<dbReference type="SUPFAM" id="SSF48008">
    <property type="entry name" value="GntR ligand-binding domain-like"/>
    <property type="match status" value="1"/>
</dbReference>
<evidence type="ECO:0000259" key="4">
    <source>
        <dbReference type="PROSITE" id="PS50949"/>
    </source>
</evidence>
<dbReference type="SUPFAM" id="SSF46785">
    <property type="entry name" value="Winged helix' DNA-binding domain"/>
    <property type="match status" value="1"/>
</dbReference>
<gene>
    <name evidence="5" type="ORF">E3T50_10550</name>
</gene>
<dbReference type="PRINTS" id="PR00035">
    <property type="entry name" value="HTHGNTR"/>
</dbReference>